<accession>A0A848HQL2</accession>
<reference evidence="1 2" key="1">
    <citation type="submission" date="2020-04" db="EMBL/GenBank/DDBJ databases">
        <title>Massilia sp. RP-1-19 isolated from soil.</title>
        <authorList>
            <person name="Dahal R.H."/>
        </authorList>
    </citation>
    <scope>NUCLEOTIDE SEQUENCE [LARGE SCALE GENOMIC DNA]</scope>
    <source>
        <strain evidence="1 2">RP-1-19</strain>
    </source>
</reference>
<comment type="caution">
    <text evidence="1">The sequence shown here is derived from an EMBL/GenBank/DDBJ whole genome shotgun (WGS) entry which is preliminary data.</text>
</comment>
<sequence length="211" mass="22842">MMSSVRLNMRFHFRLFVRGAARGLQFFMTTRGTTMRMRMPILMMTTLLTLAACKEPPPAEAAPRAAASASPVLSTQGYGPVRFGAKLSDMEQLLGEKSQPPGVQDPACSSIRFDKLPGVRFMVENGVLTRADADAGLPNELGLAVGDTLEQAKKKHPAIVIGPHKYVPDGHYLTVRGADARTAIVMEDDGKRITKIRAGLEPAVSYVEGCL</sequence>
<protein>
    <submittedName>
        <fullName evidence="1">Uncharacterized protein</fullName>
    </submittedName>
</protein>
<keyword evidence="2" id="KW-1185">Reference proteome</keyword>
<dbReference type="AlphaFoldDB" id="A0A848HQL2"/>
<dbReference type="RefSeq" id="WP_169464599.1">
    <property type="nucleotide sequence ID" value="NZ_JABBGG010000003.1"/>
</dbReference>
<name>A0A848HQL2_9BURK</name>
<dbReference type="EMBL" id="JABBGG010000003">
    <property type="protein sequence ID" value="NML60888.1"/>
    <property type="molecule type" value="Genomic_DNA"/>
</dbReference>
<gene>
    <name evidence="1" type="ORF">HHL21_07275</name>
</gene>
<evidence type="ECO:0000313" key="1">
    <source>
        <dbReference type="EMBL" id="NML60888.1"/>
    </source>
</evidence>
<dbReference type="Proteomes" id="UP000583752">
    <property type="component" value="Unassembled WGS sequence"/>
</dbReference>
<proteinExistence type="predicted"/>
<organism evidence="1 2">
    <name type="scientific">Massilia polaris</name>
    <dbReference type="NCBI Taxonomy" id="2728846"/>
    <lineage>
        <taxon>Bacteria</taxon>
        <taxon>Pseudomonadati</taxon>
        <taxon>Pseudomonadota</taxon>
        <taxon>Betaproteobacteria</taxon>
        <taxon>Burkholderiales</taxon>
        <taxon>Oxalobacteraceae</taxon>
        <taxon>Telluria group</taxon>
        <taxon>Massilia</taxon>
    </lineage>
</organism>
<evidence type="ECO:0000313" key="2">
    <source>
        <dbReference type="Proteomes" id="UP000583752"/>
    </source>
</evidence>